<name>A0ABD5V2M6_9EURY</name>
<dbReference type="CDD" id="cd00082">
    <property type="entry name" value="HisKA"/>
    <property type="match status" value="1"/>
</dbReference>
<evidence type="ECO:0000313" key="12">
    <source>
        <dbReference type="EMBL" id="MFC6893426.1"/>
    </source>
</evidence>
<feature type="domain" description="Histidine kinase" evidence="11">
    <location>
        <begin position="361"/>
        <end position="555"/>
    </location>
</feature>
<keyword evidence="10" id="KW-0812">Transmembrane</keyword>
<evidence type="ECO:0000256" key="2">
    <source>
        <dbReference type="ARBA" id="ARBA00004651"/>
    </source>
</evidence>
<proteinExistence type="predicted"/>
<feature type="compositionally biased region" description="Basic and acidic residues" evidence="9">
    <location>
        <begin position="553"/>
        <end position="565"/>
    </location>
</feature>
<evidence type="ECO:0000256" key="1">
    <source>
        <dbReference type="ARBA" id="ARBA00000085"/>
    </source>
</evidence>
<dbReference type="InterPro" id="IPR036890">
    <property type="entry name" value="HATPase_C_sf"/>
</dbReference>
<evidence type="ECO:0000313" key="13">
    <source>
        <dbReference type="Proteomes" id="UP001596296"/>
    </source>
</evidence>
<dbReference type="SUPFAM" id="SSF55874">
    <property type="entry name" value="ATPase domain of HSP90 chaperone/DNA topoisomerase II/histidine kinase"/>
    <property type="match status" value="1"/>
</dbReference>
<feature type="transmembrane region" description="Helical" evidence="10">
    <location>
        <begin position="70"/>
        <end position="91"/>
    </location>
</feature>
<dbReference type="InterPro" id="IPR000014">
    <property type="entry name" value="PAS"/>
</dbReference>
<dbReference type="SUPFAM" id="SSF47384">
    <property type="entry name" value="Homodimeric domain of signal transducing histidine kinase"/>
    <property type="match status" value="1"/>
</dbReference>
<dbReference type="EC" id="2.7.13.3" evidence="3"/>
<dbReference type="PANTHER" id="PTHR44936:SF10">
    <property type="entry name" value="SENSOR PROTEIN RSTB"/>
    <property type="match status" value="1"/>
</dbReference>
<comment type="subcellular location">
    <subcellularLocation>
        <location evidence="2">Cell membrane</location>
        <topology evidence="2">Multi-pass membrane protein</topology>
    </subcellularLocation>
</comment>
<evidence type="ECO:0000256" key="7">
    <source>
        <dbReference type="ARBA" id="ARBA00022777"/>
    </source>
</evidence>
<dbReference type="InterPro" id="IPR003661">
    <property type="entry name" value="HisK_dim/P_dom"/>
</dbReference>
<dbReference type="InterPro" id="IPR003594">
    <property type="entry name" value="HATPase_dom"/>
</dbReference>
<dbReference type="InterPro" id="IPR036097">
    <property type="entry name" value="HisK_dim/P_sf"/>
</dbReference>
<organism evidence="12 13">
    <name type="scientific">Halopenitus salinus</name>
    <dbReference type="NCBI Taxonomy" id="1198295"/>
    <lineage>
        <taxon>Archaea</taxon>
        <taxon>Methanobacteriati</taxon>
        <taxon>Methanobacteriota</taxon>
        <taxon>Stenosarchaea group</taxon>
        <taxon>Halobacteria</taxon>
        <taxon>Halobacteriales</taxon>
        <taxon>Haloferacaceae</taxon>
        <taxon>Halopenitus</taxon>
    </lineage>
</organism>
<dbReference type="RefSeq" id="WP_379745117.1">
    <property type="nucleotide sequence ID" value="NZ_JBHSVN010000001.1"/>
</dbReference>
<keyword evidence="5" id="KW-0808">Transferase</keyword>
<dbReference type="EMBL" id="JBHSXL010000009">
    <property type="protein sequence ID" value="MFC6893426.1"/>
    <property type="molecule type" value="Genomic_DNA"/>
</dbReference>
<comment type="caution">
    <text evidence="12">The sequence shown here is derived from an EMBL/GenBank/DDBJ whole genome shotgun (WGS) entry which is preliminary data.</text>
</comment>
<keyword evidence="10" id="KW-1133">Transmembrane helix</keyword>
<sequence length="599" mass="64775">MALEAGTVGIGYLVMGSLLLFLLAVPLRRAEKPGSRGFALAVLGVALWPIGLGVSYLTSIGGLVVAAWNVRLLASSLIAVGWLLLAVEVTTGRWPPNRKLVPFVAYLGLGQLVTWSNSYHGLVLAPDTAVRRSVIVASYGPVFWAQTGVNYLLVLSGTALLAGEWLRSRGIRRRQAAILTLAVVPPILANLAMHSGLVSSPYDPTPIGLVGSGLFLAHALYRTDFLDVVPVAREVVMGEMEDAVVTIDGQDRVVDYNETAAALFVPEDARVGMDVHDFFETVPPAIDDRISGVRSSDTEVSFRIDGSERHFSVSVSSVQQPGNGTAQVFVLRDITPIKRRERELEDRESELELLRQVLSRVLRHNIRNKLTTIRGNAELLEDDLDESESIERVESILEASEELLGHSENAGEIERIIERRGRTVVYEPLEMVESITADLSRQYPDAEFHVRGGDPASVAGGPGLETALRCLIENAAMHNDADRPRVWATVLEDGGGVTLSVADDGPGIPDHELAVLDTNEETPLSHGSGVGLWLVTWAADSVGAELTFETERGGSIDTDVHDDSRPYPAAAVPRDRQASTVVSLHVPRSGDDPEPRSDT</sequence>
<dbReference type="GO" id="GO:0004673">
    <property type="term" value="F:protein histidine kinase activity"/>
    <property type="evidence" value="ECO:0007669"/>
    <property type="project" value="UniProtKB-EC"/>
</dbReference>
<evidence type="ECO:0000256" key="9">
    <source>
        <dbReference type="SAM" id="MobiDB-lite"/>
    </source>
</evidence>
<evidence type="ECO:0000256" key="4">
    <source>
        <dbReference type="ARBA" id="ARBA00022475"/>
    </source>
</evidence>
<accession>A0ABD5V2M6</accession>
<dbReference type="PROSITE" id="PS50109">
    <property type="entry name" value="HIS_KIN"/>
    <property type="match status" value="1"/>
</dbReference>
<feature type="transmembrane region" description="Helical" evidence="10">
    <location>
        <begin position="6"/>
        <end position="25"/>
    </location>
</feature>
<dbReference type="Gene3D" id="3.30.450.20">
    <property type="entry name" value="PAS domain"/>
    <property type="match status" value="1"/>
</dbReference>
<keyword evidence="6" id="KW-0547">Nucleotide-binding</keyword>
<dbReference type="Pfam" id="PF02518">
    <property type="entry name" value="HATPase_c"/>
    <property type="match status" value="1"/>
</dbReference>
<evidence type="ECO:0000256" key="5">
    <source>
        <dbReference type="ARBA" id="ARBA00022679"/>
    </source>
</evidence>
<dbReference type="PANTHER" id="PTHR44936">
    <property type="entry name" value="SENSOR PROTEIN CREC"/>
    <property type="match status" value="1"/>
</dbReference>
<dbReference type="Gene3D" id="3.30.565.10">
    <property type="entry name" value="Histidine kinase-like ATPase, C-terminal domain"/>
    <property type="match status" value="1"/>
</dbReference>
<gene>
    <name evidence="12" type="ORF">ACFQE9_12540</name>
</gene>
<protein>
    <recommendedName>
        <fullName evidence="3">histidine kinase</fullName>
        <ecNumber evidence="3">2.7.13.3</ecNumber>
    </recommendedName>
</protein>
<dbReference type="InterPro" id="IPR050980">
    <property type="entry name" value="2C_sensor_his_kinase"/>
</dbReference>
<dbReference type="InterPro" id="IPR035965">
    <property type="entry name" value="PAS-like_dom_sf"/>
</dbReference>
<dbReference type="Proteomes" id="UP001596296">
    <property type="component" value="Unassembled WGS sequence"/>
</dbReference>
<evidence type="ECO:0000256" key="3">
    <source>
        <dbReference type="ARBA" id="ARBA00012438"/>
    </source>
</evidence>
<feature type="compositionally biased region" description="Basic and acidic residues" evidence="9">
    <location>
        <begin position="588"/>
        <end position="599"/>
    </location>
</feature>
<keyword evidence="7 12" id="KW-0418">Kinase</keyword>
<dbReference type="NCBIfam" id="TIGR00229">
    <property type="entry name" value="sensory_box"/>
    <property type="match status" value="1"/>
</dbReference>
<keyword evidence="8" id="KW-0067">ATP-binding</keyword>
<evidence type="ECO:0000259" key="11">
    <source>
        <dbReference type="PROSITE" id="PS50109"/>
    </source>
</evidence>
<keyword evidence="4" id="KW-1003">Cell membrane</keyword>
<dbReference type="InterPro" id="IPR031621">
    <property type="entry name" value="HisKA_7TM"/>
</dbReference>
<evidence type="ECO:0000256" key="6">
    <source>
        <dbReference type="ARBA" id="ARBA00022741"/>
    </source>
</evidence>
<dbReference type="GO" id="GO:0005524">
    <property type="term" value="F:ATP binding"/>
    <property type="evidence" value="ECO:0007669"/>
    <property type="project" value="UniProtKB-KW"/>
</dbReference>
<feature type="transmembrane region" description="Helical" evidence="10">
    <location>
        <begin position="142"/>
        <end position="163"/>
    </location>
</feature>
<evidence type="ECO:0000256" key="10">
    <source>
        <dbReference type="SAM" id="Phobius"/>
    </source>
</evidence>
<reference evidence="12 13" key="1">
    <citation type="journal article" date="2019" name="Int. J. Syst. Evol. Microbiol.">
        <title>The Global Catalogue of Microorganisms (GCM) 10K type strain sequencing project: providing services to taxonomists for standard genome sequencing and annotation.</title>
        <authorList>
            <consortium name="The Broad Institute Genomics Platform"/>
            <consortium name="The Broad Institute Genome Sequencing Center for Infectious Disease"/>
            <person name="Wu L."/>
            <person name="Ma J."/>
        </authorList>
    </citation>
    <scope>NUCLEOTIDE SEQUENCE [LARGE SCALE GENOMIC DNA]</scope>
    <source>
        <strain evidence="12 13">SKJ47</strain>
    </source>
</reference>
<dbReference type="GO" id="GO:0005886">
    <property type="term" value="C:plasma membrane"/>
    <property type="evidence" value="ECO:0007669"/>
    <property type="project" value="UniProtKB-SubCell"/>
</dbReference>
<evidence type="ECO:0000256" key="8">
    <source>
        <dbReference type="ARBA" id="ARBA00022840"/>
    </source>
</evidence>
<comment type="catalytic activity">
    <reaction evidence="1">
        <text>ATP + protein L-histidine = ADP + protein N-phospho-L-histidine.</text>
        <dbReference type="EC" id="2.7.13.3"/>
    </reaction>
</comment>
<dbReference type="AlphaFoldDB" id="A0ABD5V2M6"/>
<dbReference type="Pfam" id="PF16927">
    <property type="entry name" value="HisKA_7TM"/>
    <property type="match status" value="1"/>
</dbReference>
<feature type="transmembrane region" description="Helical" evidence="10">
    <location>
        <begin position="103"/>
        <end position="122"/>
    </location>
</feature>
<feature type="transmembrane region" description="Helical" evidence="10">
    <location>
        <begin position="37"/>
        <end position="58"/>
    </location>
</feature>
<keyword evidence="10" id="KW-0472">Membrane</keyword>
<dbReference type="CDD" id="cd00075">
    <property type="entry name" value="HATPase"/>
    <property type="match status" value="1"/>
</dbReference>
<dbReference type="InterPro" id="IPR005467">
    <property type="entry name" value="His_kinase_dom"/>
</dbReference>
<dbReference type="SMART" id="SM00387">
    <property type="entry name" value="HATPase_c"/>
    <property type="match status" value="1"/>
</dbReference>
<feature type="region of interest" description="Disordered" evidence="9">
    <location>
        <begin position="553"/>
        <end position="599"/>
    </location>
</feature>
<dbReference type="SUPFAM" id="SSF55785">
    <property type="entry name" value="PYP-like sensor domain (PAS domain)"/>
    <property type="match status" value="1"/>
</dbReference>
<feature type="transmembrane region" description="Helical" evidence="10">
    <location>
        <begin position="175"/>
        <end position="193"/>
    </location>
</feature>
<keyword evidence="13" id="KW-1185">Reference proteome</keyword>